<feature type="domain" description="Pyruvate flavodoxin/ferredoxin oxidoreductase pyrimidine binding" evidence="3">
    <location>
        <begin position="219"/>
        <end position="383"/>
    </location>
</feature>
<dbReference type="Gene3D" id="3.40.50.970">
    <property type="match status" value="1"/>
</dbReference>
<dbReference type="PANTHER" id="PTHR32154">
    <property type="entry name" value="PYRUVATE-FLAVODOXIN OXIDOREDUCTASE-RELATED"/>
    <property type="match status" value="1"/>
</dbReference>
<dbReference type="CDD" id="cd07034">
    <property type="entry name" value="TPP_PYR_PFOR_IOR-alpha_like"/>
    <property type="match status" value="1"/>
</dbReference>
<proteinExistence type="predicted"/>
<dbReference type="NCBIfam" id="TIGR03710">
    <property type="entry name" value="OAFO_sf"/>
    <property type="match status" value="1"/>
</dbReference>
<dbReference type="GO" id="GO:0006979">
    <property type="term" value="P:response to oxidative stress"/>
    <property type="evidence" value="ECO:0007669"/>
    <property type="project" value="TreeGrafter"/>
</dbReference>
<dbReference type="Gene3D" id="3.40.920.10">
    <property type="entry name" value="Pyruvate-ferredoxin oxidoreductase, PFOR, domain III"/>
    <property type="match status" value="1"/>
</dbReference>
<dbReference type="Gene3D" id="3.40.50.920">
    <property type="match status" value="1"/>
</dbReference>
<feature type="non-terminal residue" evidence="4">
    <location>
        <position position="1"/>
    </location>
</feature>
<dbReference type="InterPro" id="IPR050722">
    <property type="entry name" value="Pyruvate:ferred/Flavod_OxRd"/>
</dbReference>
<reference evidence="4" key="1">
    <citation type="submission" date="2018-05" db="EMBL/GenBank/DDBJ databases">
        <authorList>
            <person name="Lanie J.A."/>
            <person name="Ng W.-L."/>
            <person name="Kazmierczak K.M."/>
            <person name="Andrzejewski T.M."/>
            <person name="Davidsen T.M."/>
            <person name="Wayne K.J."/>
            <person name="Tettelin H."/>
            <person name="Glass J.I."/>
            <person name="Rusch D."/>
            <person name="Podicherti R."/>
            <person name="Tsui H.-C.T."/>
            <person name="Winkler M.E."/>
        </authorList>
    </citation>
    <scope>NUCLEOTIDE SEQUENCE</scope>
</reference>
<dbReference type="InterPro" id="IPR019752">
    <property type="entry name" value="Pyrv/ketoisovalerate_OxRed_cat"/>
</dbReference>
<dbReference type="Pfam" id="PF01855">
    <property type="entry name" value="POR_N"/>
    <property type="match status" value="1"/>
</dbReference>
<dbReference type="InterPro" id="IPR009014">
    <property type="entry name" value="Transketo_C/PFOR_II"/>
</dbReference>
<dbReference type="AlphaFoldDB" id="A0A381SWQ6"/>
<feature type="domain" description="Pyruvate/ketoisovalerate oxidoreductase catalytic" evidence="2">
    <location>
        <begin position="18"/>
        <end position="184"/>
    </location>
</feature>
<dbReference type="GO" id="GO:0016903">
    <property type="term" value="F:oxidoreductase activity, acting on the aldehyde or oxo group of donors"/>
    <property type="evidence" value="ECO:0007669"/>
    <property type="project" value="InterPro"/>
</dbReference>
<dbReference type="InterPro" id="IPR029061">
    <property type="entry name" value="THDP-binding"/>
</dbReference>
<dbReference type="InterPro" id="IPR022367">
    <property type="entry name" value="2-oxoacid/accept_OxRdtase_asu"/>
</dbReference>
<dbReference type="PANTHER" id="PTHR32154:SF29">
    <property type="entry name" value="BLR6743 PROTEIN"/>
    <property type="match status" value="1"/>
</dbReference>
<evidence type="ECO:0000313" key="4">
    <source>
        <dbReference type="EMBL" id="SVA08432.1"/>
    </source>
</evidence>
<dbReference type="SUPFAM" id="SSF52518">
    <property type="entry name" value="Thiamin diphosphate-binding fold (THDP-binding)"/>
    <property type="match status" value="1"/>
</dbReference>
<evidence type="ECO:0000256" key="1">
    <source>
        <dbReference type="ARBA" id="ARBA00023002"/>
    </source>
</evidence>
<dbReference type="InterPro" id="IPR002880">
    <property type="entry name" value="Pyrv_Fd/Flavodoxin_OxRdtase_N"/>
</dbReference>
<dbReference type="InterPro" id="IPR002869">
    <property type="entry name" value="Pyrv_flavodox_OxRed_cen"/>
</dbReference>
<dbReference type="Pfam" id="PF01558">
    <property type="entry name" value="POR"/>
    <property type="match status" value="1"/>
</dbReference>
<gene>
    <name evidence="4" type="ORF">METZ01_LOCUS61286</name>
</gene>
<evidence type="ECO:0000259" key="2">
    <source>
        <dbReference type="Pfam" id="PF01558"/>
    </source>
</evidence>
<dbReference type="EMBL" id="UINC01003687">
    <property type="protein sequence ID" value="SVA08432.1"/>
    <property type="molecule type" value="Genomic_DNA"/>
</dbReference>
<dbReference type="SUPFAM" id="SSF53323">
    <property type="entry name" value="Pyruvate-ferredoxin oxidoreductase, PFOR, domain III"/>
    <property type="match status" value="1"/>
</dbReference>
<name>A0A381SWQ6_9ZZZZ</name>
<dbReference type="FunFam" id="3.40.50.970:FF:000022">
    <property type="entry name" value="2-oxoglutarate ferredoxin oxidoreductase alpha subunit"/>
    <property type="match status" value="1"/>
</dbReference>
<protein>
    <recommendedName>
        <fullName evidence="5">Pyruvate flavodoxin/ferredoxin oxidoreductase pyrimidine binding domain-containing protein</fullName>
    </recommendedName>
</protein>
<evidence type="ECO:0000259" key="3">
    <source>
        <dbReference type="Pfam" id="PF01855"/>
    </source>
</evidence>
<accession>A0A381SWQ6</accession>
<evidence type="ECO:0008006" key="5">
    <source>
        <dbReference type="Google" id="ProtNLM"/>
    </source>
</evidence>
<keyword evidence="1" id="KW-0560">Oxidoreductase</keyword>
<dbReference type="SUPFAM" id="SSF52922">
    <property type="entry name" value="TK C-terminal domain-like"/>
    <property type="match status" value="1"/>
</dbReference>
<sequence>VSTASHNNFTVKFANVNGTGSSSANGLFMKSIFRMGIPVVGKNYFPSNIQGLPTWYEVRASEHGYLAPSGGVDIMVAMNAETYAKDLGEVDPGGYLLYDSTWPRETLMAREDITVLGVPLAKMCNENFDNARARTLMKNTAYVGSLAALLNMEVAVIEQLLLDIFGSKTNLIEANKSALQLGYDYAKANFTCPLPFTTKRKNKTDGYIMIDGNATAALGCLYAGATVGAWYPITPSTSLMDSFTGYCDLFRKDEATGKNKYAIVQAEDELAAIGIALGAGWNGCRSFTPTSGPGISLMSEFLGFGYYAEIPTVVFDVQRTGPSTGMPTRTQQGDILACAYASHGDTRHVCLYPSNPEEAFHFSVKAFDLADQLQTPVIVLSDLDIGMNDWMIKDLKWDTNYNPNNGKVLGVEELEEMENFHRYLDKDGDGIPYRTIPGVHPKGSYFTRGSGHNKLGLYTEDAQEYQDLVDRLLVKWETAKNLVPQPIIDFSDSNDYAILCVGSCDDAIREARDTMAKKGLAFNYLRITAFPFAKEIEEFLKAHEKIFVVEQNRDGQLAKLLAMETGIHLEKLDSIRMYDGIPIYSRNLVQEILNRLKEDEAA</sequence>
<organism evidence="4">
    <name type="scientific">marine metagenome</name>
    <dbReference type="NCBI Taxonomy" id="408172"/>
    <lineage>
        <taxon>unclassified sequences</taxon>
        <taxon>metagenomes</taxon>
        <taxon>ecological metagenomes</taxon>
    </lineage>
</organism>